<keyword evidence="1" id="KW-0812">Transmembrane</keyword>
<keyword evidence="3" id="KW-1185">Reference proteome</keyword>
<evidence type="ECO:0000313" key="3">
    <source>
        <dbReference type="Proteomes" id="UP000663791"/>
    </source>
</evidence>
<protein>
    <submittedName>
        <fullName evidence="2">DUF485 domain-containing protein</fullName>
    </submittedName>
</protein>
<dbReference type="Proteomes" id="UP000663791">
    <property type="component" value="Unassembled WGS sequence"/>
</dbReference>
<keyword evidence="1" id="KW-1133">Transmembrane helix</keyword>
<dbReference type="InterPro" id="IPR007436">
    <property type="entry name" value="DUF485"/>
</dbReference>
<sequence length="116" mass="13255">MAARHDPVYDELHASPEFAELRRRQRTFIIPATVAFLVWYLLYVVMSNWAGDFMGTKVVGNLNVALIFGLLQFVTTFALAWVYSRYSTSRLDPLARQLDERFIALAGKSSTGRKDH</sequence>
<dbReference type="EMBL" id="JAERTX010000006">
    <property type="protein sequence ID" value="MBM9459813.1"/>
    <property type="molecule type" value="Genomic_DNA"/>
</dbReference>
<dbReference type="PANTHER" id="PTHR38441">
    <property type="entry name" value="INTEGRAL MEMBRANE PROTEIN-RELATED"/>
    <property type="match status" value="1"/>
</dbReference>
<feature type="transmembrane region" description="Helical" evidence="1">
    <location>
        <begin position="28"/>
        <end position="50"/>
    </location>
</feature>
<name>A0A938Y4F0_9ACTN</name>
<dbReference type="PANTHER" id="PTHR38441:SF1">
    <property type="entry name" value="MEMBRANE PROTEIN"/>
    <property type="match status" value="1"/>
</dbReference>
<comment type="caution">
    <text evidence="2">The sequence shown here is derived from an EMBL/GenBank/DDBJ whole genome shotgun (WGS) entry which is preliminary data.</text>
</comment>
<organism evidence="2 3">
    <name type="scientific">Nocardioides faecalis</name>
    <dbReference type="NCBI Taxonomy" id="2803858"/>
    <lineage>
        <taxon>Bacteria</taxon>
        <taxon>Bacillati</taxon>
        <taxon>Actinomycetota</taxon>
        <taxon>Actinomycetes</taxon>
        <taxon>Propionibacteriales</taxon>
        <taxon>Nocardioidaceae</taxon>
        <taxon>Nocardioides</taxon>
    </lineage>
</organism>
<accession>A0A938Y4F0</accession>
<reference evidence="2" key="1">
    <citation type="submission" date="2021-01" db="EMBL/GenBank/DDBJ databases">
        <title>Novel species in genus Nocardioides.</title>
        <authorList>
            <person name="Zhang G."/>
        </authorList>
    </citation>
    <scope>NUCLEOTIDE SEQUENCE</scope>
    <source>
        <strain evidence="2">Zg-536</strain>
    </source>
</reference>
<gene>
    <name evidence="2" type="ORF">JK386_07840</name>
</gene>
<feature type="transmembrane region" description="Helical" evidence="1">
    <location>
        <begin position="62"/>
        <end position="83"/>
    </location>
</feature>
<keyword evidence="1" id="KW-0472">Membrane</keyword>
<dbReference type="AlphaFoldDB" id="A0A938Y4F0"/>
<evidence type="ECO:0000256" key="1">
    <source>
        <dbReference type="SAM" id="Phobius"/>
    </source>
</evidence>
<proteinExistence type="predicted"/>
<evidence type="ECO:0000313" key="2">
    <source>
        <dbReference type="EMBL" id="MBM9459813.1"/>
    </source>
</evidence>
<dbReference type="Pfam" id="PF04341">
    <property type="entry name" value="DUF485"/>
    <property type="match status" value="1"/>
</dbReference>